<proteinExistence type="predicted"/>
<sequence length="88" mass="9909">MIFQYVKLDVVHTALRAYLRLSADVDVDCLEYIPRTPAACSRTFSSFCLLRPATAHFRFPFGPSDTVRATSSTTNCPVNPEAPKITRW</sequence>
<reference evidence="1 2" key="1">
    <citation type="submission" date="2019-03" db="EMBL/GenBank/DDBJ databases">
        <title>First draft genome of Liparis tanakae, snailfish: a comprehensive survey of snailfish specific genes.</title>
        <authorList>
            <person name="Kim W."/>
            <person name="Song I."/>
            <person name="Jeong J.-H."/>
            <person name="Kim D."/>
            <person name="Kim S."/>
            <person name="Ryu S."/>
            <person name="Song J.Y."/>
            <person name="Lee S.K."/>
        </authorList>
    </citation>
    <scope>NUCLEOTIDE SEQUENCE [LARGE SCALE GENOMIC DNA]</scope>
    <source>
        <tissue evidence="1">Muscle</tissue>
    </source>
</reference>
<organism evidence="1 2">
    <name type="scientific">Liparis tanakae</name>
    <name type="common">Tanaka's snailfish</name>
    <dbReference type="NCBI Taxonomy" id="230148"/>
    <lineage>
        <taxon>Eukaryota</taxon>
        <taxon>Metazoa</taxon>
        <taxon>Chordata</taxon>
        <taxon>Craniata</taxon>
        <taxon>Vertebrata</taxon>
        <taxon>Euteleostomi</taxon>
        <taxon>Actinopterygii</taxon>
        <taxon>Neopterygii</taxon>
        <taxon>Teleostei</taxon>
        <taxon>Neoteleostei</taxon>
        <taxon>Acanthomorphata</taxon>
        <taxon>Eupercaria</taxon>
        <taxon>Perciformes</taxon>
        <taxon>Cottioidei</taxon>
        <taxon>Cottales</taxon>
        <taxon>Liparidae</taxon>
        <taxon>Liparis</taxon>
    </lineage>
</organism>
<dbReference type="Proteomes" id="UP000314294">
    <property type="component" value="Unassembled WGS sequence"/>
</dbReference>
<gene>
    <name evidence="1" type="ORF">EYF80_028975</name>
</gene>
<evidence type="ECO:0000313" key="2">
    <source>
        <dbReference type="Proteomes" id="UP000314294"/>
    </source>
</evidence>
<evidence type="ECO:0000313" key="1">
    <source>
        <dbReference type="EMBL" id="TNN60805.1"/>
    </source>
</evidence>
<dbReference type="AlphaFoldDB" id="A0A4Z2H6D3"/>
<accession>A0A4Z2H6D3</accession>
<protein>
    <submittedName>
        <fullName evidence="1">Uncharacterized protein</fullName>
    </submittedName>
</protein>
<name>A0A4Z2H6D3_9TELE</name>
<dbReference type="EMBL" id="SRLO01000327">
    <property type="protein sequence ID" value="TNN60805.1"/>
    <property type="molecule type" value="Genomic_DNA"/>
</dbReference>
<keyword evidence="2" id="KW-1185">Reference proteome</keyword>
<comment type="caution">
    <text evidence="1">The sequence shown here is derived from an EMBL/GenBank/DDBJ whole genome shotgun (WGS) entry which is preliminary data.</text>
</comment>